<keyword evidence="1" id="KW-0472">Membrane</keyword>
<sequence length="268" mass="31005">MMKEMIKKSLGFWNNYWGSSIFPYLLVIALLYLLIFKHKKKTTRYVLAYVFLMLFLFFFPYTAKIIQKCIGENVYWRVLWLVPSTSVIALALTEFIRGRKSFLQPVLLVLFAGMIAWGGKEFYTEGYYHKVNNYQQVPDVVAGICELAKQDADGKKFLLVADEYVSSYIRVYDPSVYLPFGRRGSGGAVGARRQLYFEINAPAFNYANIAKYAEWVKCNYLVVKIPNEQQKEELEACRYQELGVVGEYSVYRLGNSVEEYRSPLLGES</sequence>
<feature type="transmembrane region" description="Helical" evidence="1">
    <location>
        <begin position="102"/>
        <end position="119"/>
    </location>
</feature>
<feature type="transmembrane region" description="Helical" evidence="1">
    <location>
        <begin position="75"/>
        <end position="95"/>
    </location>
</feature>
<name>A0ABV1AHX2_9FIRM</name>
<dbReference type="RefSeq" id="WP_022213742.1">
    <property type="nucleotide sequence ID" value="NZ_JBBMEI010000011.1"/>
</dbReference>
<gene>
    <name evidence="2" type="ORF">WMO75_05325</name>
</gene>
<feature type="transmembrane region" description="Helical" evidence="1">
    <location>
        <begin position="16"/>
        <end position="34"/>
    </location>
</feature>
<feature type="transmembrane region" description="Helical" evidence="1">
    <location>
        <begin position="46"/>
        <end position="63"/>
    </location>
</feature>
<evidence type="ECO:0000313" key="3">
    <source>
        <dbReference type="Proteomes" id="UP001446032"/>
    </source>
</evidence>
<evidence type="ECO:0000313" key="2">
    <source>
        <dbReference type="EMBL" id="MEQ2357769.1"/>
    </source>
</evidence>
<evidence type="ECO:0000256" key="1">
    <source>
        <dbReference type="SAM" id="Phobius"/>
    </source>
</evidence>
<organism evidence="2 3">
    <name type="scientific">Blautia intestinihominis</name>
    <dbReference type="NCBI Taxonomy" id="3133152"/>
    <lineage>
        <taxon>Bacteria</taxon>
        <taxon>Bacillati</taxon>
        <taxon>Bacillota</taxon>
        <taxon>Clostridia</taxon>
        <taxon>Lachnospirales</taxon>
        <taxon>Lachnospiraceae</taxon>
        <taxon>Blautia</taxon>
    </lineage>
</organism>
<reference evidence="2 3" key="1">
    <citation type="submission" date="2024-03" db="EMBL/GenBank/DDBJ databases">
        <title>Human intestinal bacterial collection.</title>
        <authorList>
            <person name="Pauvert C."/>
            <person name="Hitch T.C.A."/>
            <person name="Clavel T."/>
        </authorList>
    </citation>
    <scope>NUCLEOTIDE SEQUENCE [LARGE SCALE GENOMIC DNA]</scope>
    <source>
        <strain evidence="2 3">CLA-AA-H95</strain>
    </source>
</reference>
<dbReference type="Proteomes" id="UP001446032">
    <property type="component" value="Unassembled WGS sequence"/>
</dbReference>
<accession>A0ABV1AHX2</accession>
<dbReference type="EMBL" id="JBBMEI010000011">
    <property type="protein sequence ID" value="MEQ2357769.1"/>
    <property type="molecule type" value="Genomic_DNA"/>
</dbReference>
<keyword evidence="3" id="KW-1185">Reference proteome</keyword>
<comment type="caution">
    <text evidence="2">The sequence shown here is derived from an EMBL/GenBank/DDBJ whole genome shotgun (WGS) entry which is preliminary data.</text>
</comment>
<proteinExistence type="predicted"/>
<protein>
    <submittedName>
        <fullName evidence="2">Uncharacterized protein</fullName>
    </submittedName>
</protein>
<keyword evidence="1" id="KW-0812">Transmembrane</keyword>
<keyword evidence="1" id="KW-1133">Transmembrane helix</keyword>